<feature type="chain" id="PRO_5032532000" evidence="1">
    <location>
        <begin position="20"/>
        <end position="201"/>
    </location>
</feature>
<dbReference type="InterPro" id="IPR050490">
    <property type="entry name" value="Bact_solute-bd_prot1"/>
</dbReference>
<sequence>MSRLRLLLLLAGLASSVTACNYTDGACTAALVRDTLAAYSQSGVVVQDPGAFSSALATAVAGFGSRCLGITQSVLRAARMLVPAGNEQLMNSIGQAFTTSTGYRVDYTFMELQRIAEEVAFQLQTNVSLYDAWILDVISSEYFHEFAATYQNRSTAVVLSGMVPLLYWRKDILARFNITAAPATWDEMLMVVRMLNGSDFN</sequence>
<proteinExistence type="predicted"/>
<keyword evidence="3" id="KW-1185">Reference proteome</keyword>
<comment type="caution">
    <text evidence="2">The sequence shown here is derived from an EMBL/GenBank/DDBJ whole genome shotgun (WGS) entry which is preliminary data.</text>
</comment>
<accession>A0A835XI50</accession>
<evidence type="ECO:0000256" key="1">
    <source>
        <dbReference type="SAM" id="SignalP"/>
    </source>
</evidence>
<dbReference type="SUPFAM" id="SSF53850">
    <property type="entry name" value="Periplasmic binding protein-like II"/>
    <property type="match status" value="1"/>
</dbReference>
<dbReference type="Gene3D" id="3.40.190.10">
    <property type="entry name" value="Periplasmic binding protein-like II"/>
    <property type="match status" value="2"/>
</dbReference>
<name>A0A835XI50_9CHLO</name>
<dbReference type="AlphaFoldDB" id="A0A835XI50"/>
<feature type="signal peptide" evidence="1">
    <location>
        <begin position="1"/>
        <end position="19"/>
    </location>
</feature>
<evidence type="ECO:0000313" key="2">
    <source>
        <dbReference type="EMBL" id="KAG2483839.1"/>
    </source>
</evidence>
<gene>
    <name evidence="2" type="ORF">HYH03_017362</name>
</gene>
<dbReference type="PANTHER" id="PTHR43649">
    <property type="entry name" value="ARABINOSE-BINDING PROTEIN-RELATED"/>
    <property type="match status" value="1"/>
</dbReference>
<dbReference type="PROSITE" id="PS51257">
    <property type="entry name" value="PROKAR_LIPOPROTEIN"/>
    <property type="match status" value="1"/>
</dbReference>
<dbReference type="Proteomes" id="UP000612055">
    <property type="component" value="Unassembled WGS sequence"/>
</dbReference>
<dbReference type="EMBL" id="JAEHOE010000165">
    <property type="protein sequence ID" value="KAG2483839.1"/>
    <property type="molecule type" value="Genomic_DNA"/>
</dbReference>
<evidence type="ECO:0000313" key="3">
    <source>
        <dbReference type="Proteomes" id="UP000612055"/>
    </source>
</evidence>
<dbReference type="OrthoDB" id="546805at2759"/>
<keyword evidence="1" id="KW-0732">Signal</keyword>
<reference evidence="2" key="1">
    <citation type="journal article" date="2020" name="bioRxiv">
        <title>Comparative genomics of Chlamydomonas.</title>
        <authorList>
            <person name="Craig R.J."/>
            <person name="Hasan A.R."/>
            <person name="Ness R.W."/>
            <person name="Keightley P.D."/>
        </authorList>
    </citation>
    <scope>NUCLEOTIDE SEQUENCE</scope>
    <source>
        <strain evidence="2">CCAP 11/70</strain>
    </source>
</reference>
<organism evidence="2 3">
    <name type="scientific">Edaphochlamys debaryana</name>
    <dbReference type="NCBI Taxonomy" id="47281"/>
    <lineage>
        <taxon>Eukaryota</taxon>
        <taxon>Viridiplantae</taxon>
        <taxon>Chlorophyta</taxon>
        <taxon>core chlorophytes</taxon>
        <taxon>Chlorophyceae</taxon>
        <taxon>CS clade</taxon>
        <taxon>Chlamydomonadales</taxon>
        <taxon>Chlamydomonadales incertae sedis</taxon>
        <taxon>Edaphochlamys</taxon>
    </lineage>
</organism>
<feature type="non-terminal residue" evidence="2">
    <location>
        <position position="201"/>
    </location>
</feature>
<protein>
    <submittedName>
        <fullName evidence="2">Uncharacterized protein</fullName>
    </submittedName>
</protein>
<dbReference type="PANTHER" id="PTHR43649:SF12">
    <property type="entry name" value="DIACETYLCHITOBIOSE BINDING PROTEIN DASA"/>
    <property type="match status" value="1"/>
</dbReference>